<feature type="transmembrane region" description="Helical" evidence="8">
    <location>
        <begin position="493"/>
        <end position="517"/>
    </location>
</feature>
<dbReference type="GO" id="GO:0005774">
    <property type="term" value="C:vacuolar membrane"/>
    <property type="evidence" value="ECO:0007669"/>
    <property type="project" value="UniProtKB-ARBA"/>
</dbReference>
<protein>
    <recommendedName>
        <fullName evidence="10">Sodium/calcium exchanger membrane region domain-containing protein</fullName>
    </recommendedName>
</protein>
<dbReference type="InterPro" id="IPR004713">
    <property type="entry name" value="CaH_exchang"/>
</dbReference>
<evidence type="ECO:0000313" key="11">
    <source>
        <dbReference type="EMBL" id="CAE2266416.1"/>
    </source>
</evidence>
<comment type="subcellular location">
    <subcellularLocation>
        <location evidence="1">Endomembrane system</location>
        <topology evidence="1">Multi-pass membrane protein</topology>
    </subcellularLocation>
</comment>
<evidence type="ECO:0000256" key="7">
    <source>
        <dbReference type="SAM" id="MobiDB-lite"/>
    </source>
</evidence>
<proteinExistence type="predicted"/>
<keyword evidence="5" id="KW-0406">Ion transport</keyword>
<feature type="transmembrane region" description="Helical" evidence="8">
    <location>
        <begin position="143"/>
        <end position="165"/>
    </location>
</feature>
<organism evidence="11">
    <name type="scientific">Paramoeba aestuarina</name>
    <dbReference type="NCBI Taxonomy" id="180227"/>
    <lineage>
        <taxon>Eukaryota</taxon>
        <taxon>Amoebozoa</taxon>
        <taxon>Discosea</taxon>
        <taxon>Flabellinia</taxon>
        <taxon>Dactylopodida</taxon>
        <taxon>Paramoebidae</taxon>
        <taxon>Paramoeba</taxon>
    </lineage>
</organism>
<dbReference type="PANTHER" id="PTHR31503:SF36">
    <property type="entry name" value="SODIUM_CALCIUM EXCHANGER MEMBRANE REGION DOMAIN-CONTAINING PROTEIN"/>
    <property type="match status" value="1"/>
</dbReference>
<keyword evidence="4 8" id="KW-1133">Transmembrane helix</keyword>
<dbReference type="GO" id="GO:0006874">
    <property type="term" value="P:intracellular calcium ion homeostasis"/>
    <property type="evidence" value="ECO:0007669"/>
    <property type="project" value="TreeGrafter"/>
</dbReference>
<dbReference type="GO" id="GO:0012505">
    <property type="term" value="C:endomembrane system"/>
    <property type="evidence" value="ECO:0007669"/>
    <property type="project" value="UniProtKB-SubCell"/>
</dbReference>
<dbReference type="InterPro" id="IPR004837">
    <property type="entry name" value="NaCa_Exmemb"/>
</dbReference>
<keyword evidence="3 8" id="KW-0812">Transmembrane</keyword>
<feature type="signal peptide" evidence="9">
    <location>
        <begin position="1"/>
        <end position="22"/>
    </location>
</feature>
<evidence type="ECO:0000256" key="8">
    <source>
        <dbReference type="SAM" id="Phobius"/>
    </source>
</evidence>
<evidence type="ECO:0000256" key="9">
    <source>
        <dbReference type="SAM" id="SignalP"/>
    </source>
</evidence>
<feature type="region of interest" description="Disordered" evidence="7">
    <location>
        <begin position="398"/>
        <end position="417"/>
    </location>
</feature>
<dbReference type="Pfam" id="PF01699">
    <property type="entry name" value="Na_Ca_ex"/>
    <property type="match status" value="2"/>
</dbReference>
<name>A0A7S4JKE2_9EUKA</name>
<keyword evidence="2" id="KW-0813">Transport</keyword>
<dbReference type="GO" id="GO:0015369">
    <property type="term" value="F:calcium:proton antiporter activity"/>
    <property type="evidence" value="ECO:0007669"/>
    <property type="project" value="TreeGrafter"/>
</dbReference>
<evidence type="ECO:0000256" key="5">
    <source>
        <dbReference type="ARBA" id="ARBA00023065"/>
    </source>
</evidence>
<accession>A0A7S4JKE2</accession>
<feature type="transmembrane region" description="Helical" evidence="8">
    <location>
        <begin position="420"/>
        <end position="438"/>
    </location>
</feature>
<evidence type="ECO:0000256" key="3">
    <source>
        <dbReference type="ARBA" id="ARBA00022692"/>
    </source>
</evidence>
<evidence type="ECO:0000256" key="4">
    <source>
        <dbReference type="ARBA" id="ARBA00022989"/>
    </source>
</evidence>
<feature type="compositionally biased region" description="Acidic residues" evidence="7">
    <location>
        <begin position="398"/>
        <end position="412"/>
    </location>
</feature>
<feature type="transmembrane region" description="Helical" evidence="8">
    <location>
        <begin position="458"/>
        <end position="481"/>
    </location>
</feature>
<dbReference type="Gene3D" id="1.20.1420.30">
    <property type="entry name" value="NCX, central ion-binding region"/>
    <property type="match status" value="1"/>
</dbReference>
<gene>
    <name evidence="11" type="ORF">NAES01612_LOCUS887</name>
</gene>
<keyword evidence="9" id="KW-0732">Signal</keyword>
<evidence type="ECO:0000256" key="1">
    <source>
        <dbReference type="ARBA" id="ARBA00004127"/>
    </source>
</evidence>
<evidence type="ECO:0000256" key="2">
    <source>
        <dbReference type="ARBA" id="ARBA00022448"/>
    </source>
</evidence>
<keyword evidence="6 8" id="KW-0472">Membrane</keyword>
<dbReference type="InterPro" id="IPR044880">
    <property type="entry name" value="NCX_ion-bd_dom_sf"/>
</dbReference>
<dbReference type="AlphaFoldDB" id="A0A7S4JKE2"/>
<evidence type="ECO:0000259" key="10">
    <source>
        <dbReference type="Pfam" id="PF01699"/>
    </source>
</evidence>
<feature type="transmembrane region" description="Helical" evidence="8">
    <location>
        <begin position="268"/>
        <end position="286"/>
    </location>
</feature>
<feature type="domain" description="Sodium/calcium exchanger membrane region" evidence="10">
    <location>
        <begin position="424"/>
        <end position="568"/>
    </location>
</feature>
<dbReference type="EMBL" id="HBKR01001411">
    <property type="protein sequence ID" value="CAE2266416.1"/>
    <property type="molecule type" value="Transcribed_RNA"/>
</dbReference>
<feature type="transmembrane region" description="Helical" evidence="8">
    <location>
        <begin position="555"/>
        <end position="576"/>
    </location>
</feature>
<sequence length="577" mass="62811">MAFSSSWLPFVFIVLLISVGSCGDVFDEDVDCTKFNGDNDSCSDCSQHSQCYWCYNSTEDRTIGSCGFLADFEPDACPAGFCSGDNCLCQEELCTNYWPCSPSIFGQIVLMAFYGVILAAGAKTISDGSELLMEILDPGIVGGFVLPVLGAVPDAMIIIVSGAFGDDPQEQLAVGVGTLAGSTIMLLTIPYGIGMILARCDIMGGEAVDNVNTRPITDIHNTGITVDEDTPTNARIMIVTSFSYLIVQSVAFAYLNDEEAGMALEDKFSLAGFLICIIFFVLYSVYQVMNPKLQERKIEEAKMENMRRTAVLRMKLMLDRQADSMEAGIPVNPSIQETGPHEQTPLLPADPPLNKSFAEAVDIPDYDKRELDPVHVDIGEMGLYWKAKAEEALKEDGVEIDVGGDEEEEGGDGSESPKDIAIRSAVLLLIGTGLVVVFSDPMVDVIGDFGNSIHISPFYVSFVVTPLCSNASELISSLIFASRKRRKNSSLTYSALYGAATMNNTLCLGIFYALIYFRSLEWDFSSETLSILVVILAVGIPGSLMTTFKIYWSPIVLSLYPLSILLVYLLDTYAGWQ</sequence>
<feature type="domain" description="Sodium/calcium exchanger membrane region" evidence="10">
    <location>
        <begin position="108"/>
        <end position="287"/>
    </location>
</feature>
<dbReference type="PANTHER" id="PTHR31503">
    <property type="entry name" value="VACUOLAR CALCIUM ION TRANSPORTER"/>
    <property type="match status" value="1"/>
</dbReference>
<reference evidence="11" key="1">
    <citation type="submission" date="2021-01" db="EMBL/GenBank/DDBJ databases">
        <authorList>
            <person name="Corre E."/>
            <person name="Pelletier E."/>
            <person name="Niang G."/>
            <person name="Scheremetjew M."/>
            <person name="Finn R."/>
            <person name="Kale V."/>
            <person name="Holt S."/>
            <person name="Cochrane G."/>
            <person name="Meng A."/>
            <person name="Brown T."/>
            <person name="Cohen L."/>
        </authorList>
    </citation>
    <scope>NUCLEOTIDE SEQUENCE</scope>
    <source>
        <strain evidence="11">SoJaBio B1-5/56/2</strain>
    </source>
</reference>
<feature type="transmembrane region" description="Helical" evidence="8">
    <location>
        <begin position="171"/>
        <end position="193"/>
    </location>
</feature>
<feature type="transmembrane region" description="Helical" evidence="8">
    <location>
        <begin position="529"/>
        <end position="548"/>
    </location>
</feature>
<evidence type="ECO:0000256" key="6">
    <source>
        <dbReference type="ARBA" id="ARBA00023136"/>
    </source>
</evidence>
<feature type="transmembrane region" description="Helical" evidence="8">
    <location>
        <begin position="104"/>
        <end position="122"/>
    </location>
</feature>
<feature type="transmembrane region" description="Helical" evidence="8">
    <location>
        <begin position="236"/>
        <end position="256"/>
    </location>
</feature>
<feature type="chain" id="PRO_5030515855" description="Sodium/calcium exchanger membrane region domain-containing protein" evidence="9">
    <location>
        <begin position="23"/>
        <end position="577"/>
    </location>
</feature>